<keyword evidence="2" id="KW-1185">Reference proteome</keyword>
<organism evidence="1 2">
    <name type="scientific">Chamaesiphon polymorphus CCALA 037</name>
    <dbReference type="NCBI Taxonomy" id="2107692"/>
    <lineage>
        <taxon>Bacteria</taxon>
        <taxon>Bacillati</taxon>
        <taxon>Cyanobacteriota</taxon>
        <taxon>Cyanophyceae</taxon>
        <taxon>Gomontiellales</taxon>
        <taxon>Chamaesiphonaceae</taxon>
        <taxon>Chamaesiphon</taxon>
    </lineage>
</organism>
<dbReference type="AlphaFoldDB" id="A0A2T1GFL1"/>
<name>A0A2T1GFL1_9CYAN</name>
<protein>
    <submittedName>
        <fullName evidence="1">Uncharacterized protein</fullName>
    </submittedName>
</protein>
<dbReference type="Proteomes" id="UP000238937">
    <property type="component" value="Unassembled WGS sequence"/>
</dbReference>
<accession>A0A2T1GFL1</accession>
<dbReference type="EMBL" id="PVWO01000129">
    <property type="protein sequence ID" value="PSB56382.1"/>
    <property type="molecule type" value="Genomic_DNA"/>
</dbReference>
<reference evidence="1 2" key="1">
    <citation type="submission" date="2018-03" db="EMBL/GenBank/DDBJ databases">
        <title>The ancient ancestry and fast evolution of plastids.</title>
        <authorList>
            <person name="Moore K.R."/>
            <person name="Magnabosco C."/>
            <person name="Momper L."/>
            <person name="Gold D.A."/>
            <person name="Bosak T."/>
            <person name="Fournier G.P."/>
        </authorList>
    </citation>
    <scope>NUCLEOTIDE SEQUENCE [LARGE SCALE GENOMIC DNA]</scope>
    <source>
        <strain evidence="1 2">CCALA 037</strain>
    </source>
</reference>
<evidence type="ECO:0000313" key="2">
    <source>
        <dbReference type="Proteomes" id="UP000238937"/>
    </source>
</evidence>
<evidence type="ECO:0000313" key="1">
    <source>
        <dbReference type="EMBL" id="PSB56382.1"/>
    </source>
</evidence>
<comment type="caution">
    <text evidence="1">The sequence shown here is derived from an EMBL/GenBank/DDBJ whole genome shotgun (WGS) entry which is preliminary data.</text>
</comment>
<proteinExistence type="predicted"/>
<sequence>MLVSITLVIAANYSVGQMPLLPDEIEKGLPLFDLALWKGDRCKDINNPVDLVFIDTNAVLLIIDKNLKAKKVLWSENLKFAISDGYPCWLLVDNLTDEQITHLKNEISHITQVEQIMY</sequence>
<gene>
    <name evidence="1" type="ORF">C7B77_12060</name>
</gene>